<feature type="compositionally biased region" description="Basic residues" evidence="1">
    <location>
        <begin position="167"/>
        <end position="176"/>
    </location>
</feature>
<organism evidence="2">
    <name type="scientific">uncultured Gemmatimonadota bacterium</name>
    <dbReference type="NCBI Taxonomy" id="203437"/>
    <lineage>
        <taxon>Bacteria</taxon>
        <taxon>Pseudomonadati</taxon>
        <taxon>Gemmatimonadota</taxon>
        <taxon>environmental samples</taxon>
    </lineage>
</organism>
<gene>
    <name evidence="2" type="ORF">AVDCRST_MAG89-3515</name>
</gene>
<protein>
    <submittedName>
        <fullName evidence="2">Beta-lactamase class C-like and penicillin binding proteins (PBPs) superfamily</fullName>
    </submittedName>
</protein>
<feature type="compositionally biased region" description="Basic residues" evidence="1">
    <location>
        <begin position="33"/>
        <end position="54"/>
    </location>
</feature>
<dbReference type="AlphaFoldDB" id="A0A6J4ME94"/>
<feature type="compositionally biased region" description="Basic and acidic residues" evidence="1">
    <location>
        <begin position="289"/>
        <end position="310"/>
    </location>
</feature>
<feature type="non-terminal residue" evidence="2">
    <location>
        <position position="1"/>
    </location>
</feature>
<accession>A0A6J4ME94</accession>
<feature type="compositionally biased region" description="Low complexity" evidence="1">
    <location>
        <begin position="216"/>
        <end position="225"/>
    </location>
</feature>
<feature type="compositionally biased region" description="Pro residues" evidence="1">
    <location>
        <begin position="391"/>
        <end position="401"/>
    </location>
</feature>
<evidence type="ECO:0000313" key="2">
    <source>
        <dbReference type="EMBL" id="CAA9357349.1"/>
    </source>
</evidence>
<dbReference type="EMBL" id="CADCTV010000733">
    <property type="protein sequence ID" value="CAA9357349.1"/>
    <property type="molecule type" value="Genomic_DNA"/>
</dbReference>
<feature type="region of interest" description="Disordered" evidence="1">
    <location>
        <begin position="362"/>
        <end position="401"/>
    </location>
</feature>
<feature type="non-terminal residue" evidence="2">
    <location>
        <position position="401"/>
    </location>
</feature>
<name>A0A6J4ME94_9BACT</name>
<sequence length="401" mass="41904">ETSPLHLRRPDPIRAGGGVQGRGRAARGAGGAARHRGARAHAQPHARPRLRRRARGADGEEPRGARVVPRRGAGRGQPDADPAGGGVRKDDVGRGRTRRERGLHPLRPRVAHQGGRHDGGGDGAGGGRPAHAGRPRAPLGAAVLGGGQGQHHRAHAPDAHGRAARGGQRHRQRGAGRRAPLPHHPPAGDGAGRGRAVLGHRLRHPVDRGPARRGRAPAGLPQAPRVGAAGDGIHPDGRAHPLRPLRAHAAPGGHGGPLHGRIVRRGGAAAGRRGGERGHVQHGARPGALRRDDRQRGAAGERAHLPEAHRPRVRPAAGRGGDAGAGLGSLLPRRCGARPRGVQGRLRLRPHRRHRHLALDRAERAELGGAPQQPHLHPQAVRSGHAAVPAPRVPCDPPRRI</sequence>
<feature type="compositionally biased region" description="Low complexity" evidence="1">
    <location>
        <begin position="129"/>
        <end position="142"/>
    </location>
</feature>
<reference evidence="2" key="1">
    <citation type="submission" date="2020-02" db="EMBL/GenBank/DDBJ databases">
        <authorList>
            <person name="Meier V. D."/>
        </authorList>
    </citation>
    <scope>NUCLEOTIDE SEQUENCE</scope>
    <source>
        <strain evidence="2">AVDCRST_MAG89</strain>
    </source>
</reference>
<feature type="region of interest" description="Disordered" evidence="1">
    <location>
        <begin position="1"/>
        <end position="337"/>
    </location>
</feature>
<feature type="compositionally biased region" description="Gly residues" evidence="1">
    <location>
        <begin position="318"/>
        <end position="327"/>
    </location>
</feature>
<feature type="compositionally biased region" description="Basic and acidic residues" evidence="1">
    <location>
        <begin position="55"/>
        <end position="64"/>
    </location>
</feature>
<evidence type="ECO:0000256" key="1">
    <source>
        <dbReference type="SAM" id="MobiDB-lite"/>
    </source>
</evidence>
<feature type="compositionally biased region" description="Basic residues" evidence="1">
    <location>
        <begin position="95"/>
        <end position="110"/>
    </location>
</feature>
<proteinExistence type="predicted"/>